<evidence type="ECO:0000313" key="1">
    <source>
        <dbReference type="EMBL" id="RQG94577.1"/>
    </source>
</evidence>
<dbReference type="AlphaFoldDB" id="A0A3N6LZF6"/>
<reference evidence="1 2" key="1">
    <citation type="submission" date="2018-10" db="EMBL/GenBank/DDBJ databases">
        <title>Natrarchaeobius chitinivorans gen. nov., sp. nov., and Natrarchaeobius haloalkaliphilus sp. nov., alkaliphilic, chitin-utilizing haloarchaea from hypersaline alkaline lakes.</title>
        <authorList>
            <person name="Sorokin D.Y."/>
            <person name="Elcheninov A.G."/>
            <person name="Kostrikina N.A."/>
            <person name="Bale N.J."/>
            <person name="Sinninghe Damste J.S."/>
            <person name="Khijniak T.V."/>
            <person name="Kublanov I.V."/>
            <person name="Toshchakov S.V."/>
        </authorList>
    </citation>
    <scope>NUCLEOTIDE SEQUENCE [LARGE SCALE GENOMIC DNA]</scope>
    <source>
        <strain evidence="1 2">AArcht4T</strain>
    </source>
</reference>
<protein>
    <submittedName>
        <fullName evidence="1">Uncharacterized protein</fullName>
    </submittedName>
</protein>
<comment type="caution">
    <text evidence="1">The sequence shown here is derived from an EMBL/GenBank/DDBJ whole genome shotgun (WGS) entry which is preliminary data.</text>
</comment>
<dbReference type="RefSeq" id="WP_124195643.1">
    <property type="nucleotide sequence ID" value="NZ_REGA01000008.1"/>
</dbReference>
<dbReference type="InterPro" id="IPR046174">
    <property type="entry name" value="DUF6176"/>
</dbReference>
<name>A0A3N6LZF6_NATCH</name>
<dbReference type="Proteomes" id="UP000282323">
    <property type="component" value="Unassembled WGS sequence"/>
</dbReference>
<sequence>MNRHVRRVVRAGLVLGAVIAGVVAYRRLRTRPTQREPEPITERHSGAFLVRRRCEPDRLEDVRDAVERHGGTSADEWLLALEGASTASLFLDRTGDDPELVWYVEVPWAAVEQWDGDDPETTVAAAFPLTHEALDDADEPVDRELLVHAVHPSRPRRTVVDAVALEGTGDALEREAQADRTADRSVDVELVRMDLESGVPERFADWFAALSRNVTDGELRLNRIEAWSIEMLEAEDMFTESIFLERRPDGYSLLGYMETAEMARVYDAYYDTWNPVARASELVLGRVLVDPAVILEYPLETDVELLAHATNPDRPRRASACERFSSESSAE</sequence>
<keyword evidence="2" id="KW-1185">Reference proteome</keyword>
<dbReference type="OrthoDB" id="161889at2157"/>
<evidence type="ECO:0000313" key="2">
    <source>
        <dbReference type="Proteomes" id="UP000282323"/>
    </source>
</evidence>
<organism evidence="1 2">
    <name type="scientific">Natrarchaeobius chitinivorans</name>
    <dbReference type="NCBI Taxonomy" id="1679083"/>
    <lineage>
        <taxon>Archaea</taxon>
        <taxon>Methanobacteriati</taxon>
        <taxon>Methanobacteriota</taxon>
        <taxon>Stenosarchaea group</taxon>
        <taxon>Halobacteria</taxon>
        <taxon>Halobacteriales</taxon>
        <taxon>Natrialbaceae</taxon>
        <taxon>Natrarchaeobius</taxon>
    </lineage>
</organism>
<dbReference type="Pfam" id="PF19673">
    <property type="entry name" value="DUF6176"/>
    <property type="match status" value="1"/>
</dbReference>
<proteinExistence type="predicted"/>
<dbReference type="EMBL" id="REGA01000008">
    <property type="protein sequence ID" value="RQG94577.1"/>
    <property type="molecule type" value="Genomic_DNA"/>
</dbReference>
<accession>A0A3N6LZF6</accession>
<gene>
    <name evidence="1" type="ORF">EA473_10840</name>
</gene>